<dbReference type="AlphaFoldDB" id="A0A2S9ZXW1"/>
<accession>A0A2S9ZXW1</accession>
<evidence type="ECO:0000256" key="1">
    <source>
        <dbReference type="SAM" id="MobiDB-lite"/>
    </source>
</evidence>
<reference evidence="2 3" key="1">
    <citation type="journal article" date="2018" name="Elife">
        <title>Functional genomics of lipid metabolism in the oleaginous yeast Rhodosporidium toruloides.</title>
        <authorList>
            <person name="Coradetti S.T."/>
            <person name="Pinel D."/>
            <person name="Geiselman G."/>
            <person name="Ito M."/>
            <person name="Mondo S."/>
            <person name="Reilly M.C."/>
            <person name="Cheng Y.F."/>
            <person name="Bauer S."/>
            <person name="Grigoriev I."/>
            <person name="Gladden J.M."/>
            <person name="Simmons B.A."/>
            <person name="Brem R."/>
            <person name="Arkin A.P."/>
            <person name="Skerker J.M."/>
        </authorList>
    </citation>
    <scope>NUCLEOTIDE SEQUENCE [LARGE SCALE GENOMIC DNA]</scope>
    <source>
        <strain evidence="2 3">NBRC 0880</strain>
    </source>
</reference>
<evidence type="ECO:0008006" key="4">
    <source>
        <dbReference type="Google" id="ProtNLM"/>
    </source>
</evidence>
<feature type="compositionally biased region" description="Low complexity" evidence="1">
    <location>
        <begin position="11"/>
        <end position="20"/>
    </location>
</feature>
<dbReference type="Proteomes" id="UP000239560">
    <property type="component" value="Unassembled WGS sequence"/>
</dbReference>
<feature type="compositionally biased region" description="Low complexity" evidence="1">
    <location>
        <begin position="46"/>
        <end position="86"/>
    </location>
</feature>
<dbReference type="EMBL" id="LCTV02000015">
    <property type="protein sequence ID" value="PRQ70563.1"/>
    <property type="molecule type" value="Genomic_DNA"/>
</dbReference>
<name>A0A2S9ZXW1_RHOTO</name>
<evidence type="ECO:0000313" key="2">
    <source>
        <dbReference type="EMBL" id="PRQ70563.1"/>
    </source>
</evidence>
<dbReference type="OrthoDB" id="1882547at2759"/>
<organism evidence="2 3">
    <name type="scientific">Rhodotorula toruloides</name>
    <name type="common">Yeast</name>
    <name type="synonym">Rhodosporidium toruloides</name>
    <dbReference type="NCBI Taxonomy" id="5286"/>
    <lineage>
        <taxon>Eukaryota</taxon>
        <taxon>Fungi</taxon>
        <taxon>Dikarya</taxon>
        <taxon>Basidiomycota</taxon>
        <taxon>Pucciniomycotina</taxon>
        <taxon>Microbotryomycetes</taxon>
        <taxon>Sporidiobolales</taxon>
        <taxon>Sporidiobolaceae</taxon>
        <taxon>Rhodotorula</taxon>
    </lineage>
</organism>
<gene>
    <name evidence="2" type="ORF">AAT19DRAFT_11312</name>
</gene>
<protein>
    <recommendedName>
        <fullName evidence="4">GDP-fucose protein O-fucosyltransferase family protein</fullName>
    </recommendedName>
</protein>
<sequence length="757" mass="81444">MPATPLRLVTPSPRTSSSSPIHPPSFLTASPPHSPTYAASGGVNEPLLPRSHSPGPGGSRPSTPSRRTSSPAPLSPSSPTSSPFGPFSARAPPKAARLGSSGRKWAAVGALVFLVVVASWGASNPSPAAGQDEIAAEKASWYSGLGDVTNWAWGAGKADIEDIEEGSAREPVEVSEGDVRLPLAGVSDDFEETLKEVLTGDEPGEAVAEGDLRVEEAAQTSEPAPVAVEELSPPSSAASVLNVHPVPRPLPQDPEILRSMRFLSFENHSGFHNQRKSLVNALALAQLLNRTLLLPPARLGAAIPWEPDPKVRVAVSEECKAGVTSRPFASSPNSVKISTGEECDDPAHWTYVGWDYLVTPSLLANRSLIDRWNASHSLFTLPSSLGGLDLLPSEIQAFPDPTRRSYQILDSPSTPLDKGLFTSRLELSDLRSSPARLLQFGSLFSGARLKFVQEENRRVVQGVAEMVVLQNDGLDGISGKVKELLGTYVAAHARVGDGNFKRDAIKNMQRVFRKLVHDVFGLKNAQIDVLLAEAGGHASSAKVARAFGREERVEQPWDDEDDEEELVLDQDESLETPSSVFARTTTRSRRAVHTAPPSRPLSPLLTCRSPLHDPLLAPHLAALNTPLYIATDSRSPTTDAALRPFMRWFPCVFFLSDFVELVEELGELVNAKGGEGGGGKWVSEWDQQPLARYLFPFLEAEVRPPPPPLSSHELTTRRQIAARATEVVGTPTSTFSGYTVGTLHGSYVAQGMAATWE</sequence>
<feature type="region of interest" description="Disordered" evidence="1">
    <location>
        <begin position="1"/>
        <end position="100"/>
    </location>
</feature>
<evidence type="ECO:0000313" key="3">
    <source>
        <dbReference type="Proteomes" id="UP000239560"/>
    </source>
</evidence>
<dbReference type="PANTHER" id="PTHR36050:SF1">
    <property type="entry name" value="O-FUCOSYLTRANSFERASE 30"/>
    <property type="match status" value="1"/>
</dbReference>
<dbReference type="PANTHER" id="PTHR36050">
    <property type="entry name" value="O-FUCOSYLTRANSFERASE 30"/>
    <property type="match status" value="1"/>
</dbReference>
<proteinExistence type="predicted"/>
<comment type="caution">
    <text evidence="2">The sequence shown here is derived from an EMBL/GenBank/DDBJ whole genome shotgun (WGS) entry which is preliminary data.</text>
</comment>